<feature type="compositionally biased region" description="Pro residues" evidence="1">
    <location>
        <begin position="36"/>
        <end position="59"/>
    </location>
</feature>
<comment type="caution">
    <text evidence="3">The sequence shown here is derived from an EMBL/GenBank/DDBJ whole genome shotgun (WGS) entry which is preliminary data.</text>
</comment>
<gene>
    <name evidence="3" type="ORF">GTZ99_00200</name>
</gene>
<reference evidence="4" key="1">
    <citation type="submission" date="2020-01" db="EMBL/GenBank/DDBJ databases">
        <title>Sphingomonas sp. strain CSW-10.</title>
        <authorList>
            <person name="Chen W.-M."/>
        </authorList>
    </citation>
    <scope>NUCLEOTIDE SEQUENCE [LARGE SCALE GENOMIC DNA]</scope>
    <source>
        <strain evidence="4">FSY-8</strain>
    </source>
</reference>
<evidence type="ECO:0000256" key="1">
    <source>
        <dbReference type="SAM" id="MobiDB-lite"/>
    </source>
</evidence>
<evidence type="ECO:0000313" key="4">
    <source>
        <dbReference type="Proteomes" id="UP000753724"/>
    </source>
</evidence>
<protein>
    <submittedName>
        <fullName evidence="3">Uncharacterized protein</fullName>
    </submittedName>
</protein>
<organism evidence="3 4">
    <name type="scientific">Novosphingobium ovatum</name>
    <dbReference type="NCBI Taxonomy" id="1908523"/>
    <lineage>
        <taxon>Bacteria</taxon>
        <taxon>Pseudomonadati</taxon>
        <taxon>Pseudomonadota</taxon>
        <taxon>Alphaproteobacteria</taxon>
        <taxon>Sphingomonadales</taxon>
        <taxon>Sphingomonadaceae</taxon>
        <taxon>Novosphingobium</taxon>
    </lineage>
</organism>
<proteinExistence type="predicted"/>
<name>A0ABW9X8X1_9SPHN</name>
<evidence type="ECO:0000256" key="2">
    <source>
        <dbReference type="SAM" id="SignalP"/>
    </source>
</evidence>
<feature type="chain" id="PRO_5045931785" evidence="2">
    <location>
        <begin position="30"/>
        <end position="486"/>
    </location>
</feature>
<dbReference type="Gene3D" id="2.160.20.20">
    <property type="match status" value="1"/>
</dbReference>
<evidence type="ECO:0000313" key="3">
    <source>
        <dbReference type="EMBL" id="NBC34974.1"/>
    </source>
</evidence>
<dbReference type="InterPro" id="IPR012332">
    <property type="entry name" value="Autotransporter_pectin_lyase_C"/>
</dbReference>
<feature type="signal peptide" evidence="2">
    <location>
        <begin position="1"/>
        <end position="29"/>
    </location>
</feature>
<keyword evidence="4" id="KW-1185">Reference proteome</keyword>
<keyword evidence="2" id="KW-0732">Signal</keyword>
<dbReference type="EMBL" id="JAAAPO010000001">
    <property type="protein sequence ID" value="NBC34974.1"/>
    <property type="molecule type" value="Genomic_DNA"/>
</dbReference>
<accession>A0ABW9X8X1</accession>
<dbReference type="RefSeq" id="WP_161716281.1">
    <property type="nucleotide sequence ID" value="NZ_JAAAPO010000001.1"/>
</dbReference>
<feature type="region of interest" description="Disordered" evidence="1">
    <location>
        <begin position="36"/>
        <end position="61"/>
    </location>
</feature>
<dbReference type="Proteomes" id="UP000753724">
    <property type="component" value="Unassembled WGS sequence"/>
</dbReference>
<feature type="region of interest" description="Disordered" evidence="1">
    <location>
        <begin position="462"/>
        <end position="486"/>
    </location>
</feature>
<sequence>MTKYPVGLRPLLLAVALIPMAALAVPVMAQPAPPPGAPPALPNGGPPPAMPNGGPPPAMPSMADTAYDALIAVRDGRLTHTLPGRAAASATLVAGAHITSARDGQNGVWISGGHSAFTLRNAAIRLSGTGRNDFLGIGAGVLVRDDAAAVIDHSRIETRGAVASALVVAEGATLRVYDSHLVAHGGPLPRGYVRHIGPGMMEPPAPLGLDGTARAFLAMSNARAYLYRTTIEADGWGALSTDAAGGHLYVEANDCTIRVTRRGYGAYADFGAHVVLNRGTLDSGADGAIIAGQARIDMTDVRATAARTGVMIHSVMGNPQEVATLNLTRTTLTTTGPALLVKSANARITLQGGQITSASGQLLTLRRNDDPNATQTHGAMVPGVVLTLRQAALKGDVASYDPDRTLTLTLDNSRLQGALRGVVLNATGQSGWTATAASDVTLANAGSAALIDAPAGVTVTATSTDPALPPQSRSLPGGGTLIIRRP</sequence>